<evidence type="ECO:0000256" key="7">
    <source>
        <dbReference type="ARBA" id="ARBA00048117"/>
    </source>
</evidence>
<keyword evidence="6" id="KW-0012">Acyltransferase</keyword>
<keyword evidence="2" id="KW-0808">Transferase</keyword>
<dbReference type="Pfam" id="PF00814">
    <property type="entry name" value="TsaD"/>
    <property type="match status" value="1"/>
</dbReference>
<evidence type="ECO:0000256" key="5">
    <source>
        <dbReference type="ARBA" id="ARBA00023004"/>
    </source>
</evidence>
<dbReference type="EMBL" id="CP120733">
    <property type="protein sequence ID" value="WFD09053.1"/>
    <property type="molecule type" value="Genomic_DNA"/>
</dbReference>
<protein>
    <recommendedName>
        <fullName evidence="1">N(6)-L-threonylcarbamoyladenine synthase</fullName>
        <ecNumber evidence="1">2.3.1.234</ecNumber>
    </recommendedName>
</protein>
<dbReference type="PANTHER" id="PTHR11735:SF6">
    <property type="entry name" value="TRNA N6-ADENOSINE THREONYLCARBAMOYLTRANSFERASE, MITOCHONDRIAL"/>
    <property type="match status" value="1"/>
</dbReference>
<evidence type="ECO:0000256" key="1">
    <source>
        <dbReference type="ARBA" id="ARBA00012156"/>
    </source>
</evidence>
<keyword evidence="4" id="KW-0479">Metal-binding</keyword>
<dbReference type="Proteomes" id="UP001222800">
    <property type="component" value="Chromosome"/>
</dbReference>
<dbReference type="PANTHER" id="PTHR11735">
    <property type="entry name" value="TRNA N6-ADENOSINE THREONYLCARBAMOYLTRANSFERASE"/>
    <property type="match status" value="1"/>
</dbReference>
<dbReference type="SUPFAM" id="SSF53067">
    <property type="entry name" value="Actin-like ATPase domain"/>
    <property type="match status" value="1"/>
</dbReference>
<keyword evidence="5" id="KW-0408">Iron</keyword>
<reference evidence="9 10" key="1">
    <citation type="submission" date="2023-03" db="EMBL/GenBank/DDBJ databases">
        <title>Complete genome sequence of Tepidibacter sp. SWIR-1, isolated from a deep-sea hydrothermal vent.</title>
        <authorList>
            <person name="Li X."/>
        </authorList>
    </citation>
    <scope>NUCLEOTIDE SEQUENCE [LARGE SCALE GENOMIC DNA]</scope>
    <source>
        <strain evidence="9 10">SWIR-1</strain>
    </source>
</reference>
<gene>
    <name evidence="9" type="ORF">P4S50_11715</name>
</gene>
<dbReference type="Gene3D" id="3.30.420.40">
    <property type="match status" value="2"/>
</dbReference>
<evidence type="ECO:0000313" key="9">
    <source>
        <dbReference type="EMBL" id="WFD09053.1"/>
    </source>
</evidence>
<evidence type="ECO:0000256" key="4">
    <source>
        <dbReference type="ARBA" id="ARBA00022723"/>
    </source>
</evidence>
<dbReference type="InterPro" id="IPR017861">
    <property type="entry name" value="KAE1/TsaD"/>
</dbReference>
<dbReference type="InterPro" id="IPR043129">
    <property type="entry name" value="ATPase_NBD"/>
</dbReference>
<dbReference type="EC" id="2.3.1.234" evidence="1"/>
<keyword evidence="3" id="KW-0819">tRNA processing</keyword>
<dbReference type="PRINTS" id="PR00789">
    <property type="entry name" value="OSIALOPTASE"/>
</dbReference>
<accession>A0ABY8E829</accession>
<evidence type="ECO:0000256" key="3">
    <source>
        <dbReference type="ARBA" id="ARBA00022694"/>
    </source>
</evidence>
<proteinExistence type="predicted"/>
<keyword evidence="10" id="KW-1185">Reference proteome</keyword>
<comment type="catalytic activity">
    <reaction evidence="7">
        <text>L-threonylcarbamoyladenylate + adenosine(37) in tRNA = N(6)-L-threonylcarbamoyladenosine(37) in tRNA + AMP + H(+)</text>
        <dbReference type="Rhea" id="RHEA:37059"/>
        <dbReference type="Rhea" id="RHEA-COMP:10162"/>
        <dbReference type="Rhea" id="RHEA-COMP:10163"/>
        <dbReference type="ChEBI" id="CHEBI:15378"/>
        <dbReference type="ChEBI" id="CHEBI:73682"/>
        <dbReference type="ChEBI" id="CHEBI:74411"/>
        <dbReference type="ChEBI" id="CHEBI:74418"/>
        <dbReference type="ChEBI" id="CHEBI:456215"/>
        <dbReference type="EC" id="2.3.1.234"/>
    </reaction>
</comment>
<evidence type="ECO:0000256" key="2">
    <source>
        <dbReference type="ARBA" id="ARBA00022679"/>
    </source>
</evidence>
<organism evidence="9 10">
    <name type="scientific">Tepidibacter hydrothermalis</name>
    <dbReference type="NCBI Taxonomy" id="3036126"/>
    <lineage>
        <taxon>Bacteria</taxon>
        <taxon>Bacillati</taxon>
        <taxon>Bacillota</taxon>
        <taxon>Clostridia</taxon>
        <taxon>Peptostreptococcales</taxon>
        <taxon>Peptostreptococcaceae</taxon>
        <taxon>Tepidibacter</taxon>
    </lineage>
</organism>
<dbReference type="RefSeq" id="WP_277730974.1">
    <property type="nucleotide sequence ID" value="NZ_CP120733.1"/>
</dbReference>
<sequence length="319" mass="35668">MISKNKIILGIDTSCYTTSIAAINLDKEIIINEKRMLKVKHGNRGLRQSDAFFQHTNNLGDMFGDLKSKIKDYDIVGVCVSSRPRPIEGSYMPVFSCGYKFAKTISSVLNTKLYQTSHQECHVEAAFYDTNIDKDRFLCIHMSGGTTEILLINRKLYGYDIEIVGATKDISAGQLIDRVGVKLGYEFPCGEYLDQNALKCDVDVHNLKISSKEGYMNFSGVENQIFSIVDNYSKEYVSKVILNSILDSIYKSIIFLSDKYNIKDVLFVGGVSSSKYISSKLINKLSNNKINAFFTKSSFAKDNAIGSGIIGVNRFLSEV</sequence>
<evidence type="ECO:0000256" key="6">
    <source>
        <dbReference type="ARBA" id="ARBA00023315"/>
    </source>
</evidence>
<name>A0ABY8E829_9FIRM</name>
<feature type="domain" description="Gcp-like" evidence="8">
    <location>
        <begin position="53"/>
        <end position="305"/>
    </location>
</feature>
<dbReference type="InterPro" id="IPR000905">
    <property type="entry name" value="Gcp-like_dom"/>
</dbReference>
<evidence type="ECO:0000259" key="8">
    <source>
        <dbReference type="Pfam" id="PF00814"/>
    </source>
</evidence>
<evidence type="ECO:0000313" key="10">
    <source>
        <dbReference type="Proteomes" id="UP001222800"/>
    </source>
</evidence>